<feature type="coiled-coil region" evidence="1">
    <location>
        <begin position="8"/>
        <end position="63"/>
    </location>
</feature>
<dbReference type="EMBL" id="LDAU01000051">
    <property type="protein sequence ID" value="KRX09415.1"/>
    <property type="molecule type" value="Genomic_DNA"/>
</dbReference>
<comment type="caution">
    <text evidence="2">The sequence shown here is derived from an EMBL/GenBank/DDBJ whole genome shotgun (WGS) entry which is preliminary data.</text>
</comment>
<sequence>MRVLSKSKEETEQENIGLMTNLELLKQQNLELEQKIKEYQSNYQFLKNEKENLQNELKKIQSEYIIQNKFNKDIYVQIDEKQKIESLNRQIKHDLQKVSKKYDNLKKWCFQDNLGCALSFQRYKNSDIQ</sequence>
<evidence type="ECO:0000313" key="2">
    <source>
        <dbReference type="EMBL" id="KRX09415.1"/>
    </source>
</evidence>
<reference evidence="2 3" key="1">
    <citation type="journal article" date="2015" name="Sci. Rep.">
        <title>Genome of the facultative scuticociliatosis pathogen Pseudocohnilembus persalinus provides insight into its virulence through horizontal gene transfer.</title>
        <authorList>
            <person name="Xiong J."/>
            <person name="Wang G."/>
            <person name="Cheng J."/>
            <person name="Tian M."/>
            <person name="Pan X."/>
            <person name="Warren A."/>
            <person name="Jiang C."/>
            <person name="Yuan D."/>
            <person name="Miao W."/>
        </authorList>
    </citation>
    <scope>NUCLEOTIDE SEQUENCE [LARGE SCALE GENOMIC DNA]</scope>
    <source>
        <strain evidence="2">36N120E</strain>
    </source>
</reference>
<evidence type="ECO:0000313" key="3">
    <source>
        <dbReference type="Proteomes" id="UP000054937"/>
    </source>
</evidence>
<dbReference type="InParanoid" id="A0A0V0R4L4"/>
<evidence type="ECO:0000256" key="1">
    <source>
        <dbReference type="SAM" id="Coils"/>
    </source>
</evidence>
<keyword evidence="1" id="KW-0175">Coiled coil</keyword>
<dbReference type="AlphaFoldDB" id="A0A0V0R4L4"/>
<organism evidence="2 3">
    <name type="scientific">Pseudocohnilembus persalinus</name>
    <name type="common">Ciliate</name>
    <dbReference type="NCBI Taxonomy" id="266149"/>
    <lineage>
        <taxon>Eukaryota</taxon>
        <taxon>Sar</taxon>
        <taxon>Alveolata</taxon>
        <taxon>Ciliophora</taxon>
        <taxon>Intramacronucleata</taxon>
        <taxon>Oligohymenophorea</taxon>
        <taxon>Scuticociliatia</taxon>
        <taxon>Philasterida</taxon>
        <taxon>Pseudocohnilembidae</taxon>
        <taxon>Pseudocohnilembus</taxon>
    </lineage>
</organism>
<gene>
    <name evidence="2" type="ORF">PPERSA_04721</name>
</gene>
<name>A0A0V0R4L4_PSEPJ</name>
<dbReference type="Proteomes" id="UP000054937">
    <property type="component" value="Unassembled WGS sequence"/>
</dbReference>
<protein>
    <submittedName>
        <fullName evidence="2">Uncharacterized protein</fullName>
    </submittedName>
</protein>
<proteinExistence type="predicted"/>
<accession>A0A0V0R4L4</accession>
<keyword evidence="3" id="KW-1185">Reference proteome</keyword>